<name>A0A540V8T3_9CHLR</name>
<dbReference type="EC" id="3.1.3.3" evidence="3"/>
<dbReference type="Pfam" id="PF00702">
    <property type="entry name" value="Hydrolase"/>
    <property type="match status" value="1"/>
</dbReference>
<dbReference type="SUPFAM" id="SSF56784">
    <property type="entry name" value="HAD-like"/>
    <property type="match status" value="1"/>
</dbReference>
<comment type="pathway">
    <text evidence="1">Amino-acid biosynthesis; L-serine biosynthesis; L-serine from 3-phospho-D-glycerate: step 3/3.</text>
</comment>
<feature type="active site" description="Nucleophile" evidence="11">
    <location>
        <position position="19"/>
    </location>
</feature>
<comment type="catalytic activity">
    <reaction evidence="9">
        <text>O-phospho-L-serine + H2O = L-serine + phosphate</text>
        <dbReference type="Rhea" id="RHEA:21208"/>
        <dbReference type="ChEBI" id="CHEBI:15377"/>
        <dbReference type="ChEBI" id="CHEBI:33384"/>
        <dbReference type="ChEBI" id="CHEBI:43474"/>
        <dbReference type="ChEBI" id="CHEBI:57524"/>
        <dbReference type="EC" id="3.1.3.3"/>
    </reaction>
</comment>
<dbReference type="GO" id="GO:0000287">
    <property type="term" value="F:magnesium ion binding"/>
    <property type="evidence" value="ECO:0007669"/>
    <property type="project" value="TreeGrafter"/>
</dbReference>
<keyword evidence="4" id="KW-0028">Amino-acid biosynthesis</keyword>
<comment type="cofactor">
    <cofactor evidence="13">
        <name>Mg(2+)</name>
        <dbReference type="ChEBI" id="CHEBI:18420"/>
    </cofactor>
    <text evidence="13">Binds 1 Mg(2+) ion per subunit.</text>
</comment>
<dbReference type="EMBL" id="VIGC01000047">
    <property type="protein sequence ID" value="TQE93187.1"/>
    <property type="molecule type" value="Genomic_DNA"/>
</dbReference>
<evidence type="ECO:0000256" key="10">
    <source>
        <dbReference type="ARBA" id="ARBA00048523"/>
    </source>
</evidence>
<evidence type="ECO:0000313" key="15">
    <source>
        <dbReference type="Proteomes" id="UP000317371"/>
    </source>
</evidence>
<protein>
    <recommendedName>
        <fullName evidence="3">phosphoserine phosphatase</fullName>
        <ecNumber evidence="3">3.1.3.3</ecNumber>
    </recommendedName>
</protein>
<feature type="active site" description="Proton donor" evidence="11">
    <location>
        <position position="21"/>
    </location>
</feature>
<comment type="catalytic activity">
    <reaction evidence="10">
        <text>O-phospho-D-serine + H2O = D-serine + phosphate</text>
        <dbReference type="Rhea" id="RHEA:24873"/>
        <dbReference type="ChEBI" id="CHEBI:15377"/>
        <dbReference type="ChEBI" id="CHEBI:35247"/>
        <dbReference type="ChEBI" id="CHEBI:43474"/>
        <dbReference type="ChEBI" id="CHEBI:58680"/>
        <dbReference type="EC" id="3.1.3.3"/>
    </reaction>
</comment>
<evidence type="ECO:0000256" key="2">
    <source>
        <dbReference type="ARBA" id="ARBA00009184"/>
    </source>
</evidence>
<feature type="binding site" evidence="13">
    <location>
        <position position="164"/>
    </location>
    <ligand>
        <name>Mg(2+)</name>
        <dbReference type="ChEBI" id="CHEBI:18420"/>
    </ligand>
</feature>
<evidence type="ECO:0000256" key="11">
    <source>
        <dbReference type="PIRSR" id="PIRSR611863-1"/>
    </source>
</evidence>
<evidence type="ECO:0000256" key="1">
    <source>
        <dbReference type="ARBA" id="ARBA00005135"/>
    </source>
</evidence>
<organism evidence="14 15">
    <name type="scientific">Litorilinea aerophila</name>
    <dbReference type="NCBI Taxonomy" id="1204385"/>
    <lineage>
        <taxon>Bacteria</taxon>
        <taxon>Bacillati</taxon>
        <taxon>Chloroflexota</taxon>
        <taxon>Caldilineae</taxon>
        <taxon>Caldilineales</taxon>
        <taxon>Caldilineaceae</taxon>
        <taxon>Litorilinea</taxon>
    </lineage>
</organism>
<evidence type="ECO:0000256" key="7">
    <source>
        <dbReference type="ARBA" id="ARBA00022842"/>
    </source>
</evidence>
<dbReference type="GO" id="GO:0036424">
    <property type="term" value="F:L-phosphoserine phosphatase activity"/>
    <property type="evidence" value="ECO:0007669"/>
    <property type="project" value="TreeGrafter"/>
</dbReference>
<dbReference type="InterPro" id="IPR023214">
    <property type="entry name" value="HAD_sf"/>
</dbReference>
<keyword evidence="5" id="KW-0479">Metal-binding</keyword>
<dbReference type="InterPro" id="IPR050582">
    <property type="entry name" value="HAD-like_SerB"/>
</dbReference>
<dbReference type="PANTHER" id="PTHR43344:SF2">
    <property type="entry name" value="PHOSPHOSERINE PHOSPHATASE"/>
    <property type="match status" value="1"/>
</dbReference>
<comment type="caution">
    <text evidence="14">The sequence shown here is derived from an EMBL/GenBank/DDBJ whole genome shotgun (WGS) entry which is preliminary data.</text>
</comment>
<keyword evidence="6" id="KW-0378">Hydrolase</keyword>
<dbReference type="InterPro" id="IPR036412">
    <property type="entry name" value="HAD-like_sf"/>
</dbReference>
<keyword evidence="8" id="KW-0718">Serine biosynthesis</keyword>
<keyword evidence="15" id="KW-1185">Reference proteome</keyword>
<dbReference type="NCBIfam" id="NF010109">
    <property type="entry name" value="PRK13582.1"/>
    <property type="match status" value="1"/>
</dbReference>
<evidence type="ECO:0000313" key="14">
    <source>
        <dbReference type="EMBL" id="TQE93187.1"/>
    </source>
</evidence>
<dbReference type="PANTHER" id="PTHR43344">
    <property type="entry name" value="PHOSPHOSERINE PHOSPHATASE"/>
    <property type="match status" value="1"/>
</dbReference>
<evidence type="ECO:0000256" key="4">
    <source>
        <dbReference type="ARBA" id="ARBA00022605"/>
    </source>
</evidence>
<keyword evidence="7" id="KW-0460">Magnesium</keyword>
<sequence length="221" mass="24862">MAQITPTEKEQRPPLLATDLEGILLPEIWIAFAEKTGIEQLRLTTRDVADYDELMQMRLGILREHRLTLADIQAVVDTMEPLPGAVDFLNWARARLPVIIITDSFYELLTPFLPKLVYPTIFAHSLTVGPDGLIEGYRLRLPHGKRRALRTFRELGFRTLAVGDSYNDVAMLAEADRGILFRPPANVSAEYPQFTVTQGYGELQDQIGRFLTDAVISHGAD</sequence>
<dbReference type="OrthoDB" id="9801134at2"/>
<evidence type="ECO:0000256" key="8">
    <source>
        <dbReference type="ARBA" id="ARBA00023299"/>
    </source>
</evidence>
<feature type="binding site" evidence="12">
    <location>
        <position position="167"/>
    </location>
    <ligand>
        <name>substrate</name>
    </ligand>
</feature>
<evidence type="ECO:0000256" key="6">
    <source>
        <dbReference type="ARBA" id="ARBA00022801"/>
    </source>
</evidence>
<evidence type="ECO:0000256" key="12">
    <source>
        <dbReference type="PIRSR" id="PIRSR611863-2"/>
    </source>
</evidence>
<feature type="binding site" evidence="13">
    <location>
        <position position="19"/>
    </location>
    <ligand>
        <name>Mg(2+)</name>
        <dbReference type="ChEBI" id="CHEBI:18420"/>
    </ligand>
</feature>
<evidence type="ECO:0000256" key="9">
    <source>
        <dbReference type="ARBA" id="ARBA00048138"/>
    </source>
</evidence>
<dbReference type="GO" id="GO:0016740">
    <property type="term" value="F:transferase activity"/>
    <property type="evidence" value="ECO:0007669"/>
    <property type="project" value="UniProtKB-KW"/>
</dbReference>
<dbReference type="AlphaFoldDB" id="A0A540V8T3"/>
<dbReference type="Gene3D" id="3.90.1470.10">
    <property type="entry name" value="thrh gene product, domain 2"/>
    <property type="match status" value="1"/>
</dbReference>
<dbReference type="InParanoid" id="A0A540V8T3"/>
<dbReference type="Gene3D" id="3.40.50.1000">
    <property type="entry name" value="HAD superfamily/HAD-like"/>
    <property type="match status" value="1"/>
</dbReference>
<feature type="binding site" evidence="12">
    <location>
        <position position="145"/>
    </location>
    <ligand>
        <name>substrate</name>
    </ligand>
</feature>
<feature type="binding site" evidence="12">
    <location>
        <position position="58"/>
    </location>
    <ligand>
        <name>substrate</name>
    </ligand>
</feature>
<dbReference type="Proteomes" id="UP000317371">
    <property type="component" value="Unassembled WGS sequence"/>
</dbReference>
<evidence type="ECO:0000256" key="13">
    <source>
        <dbReference type="PIRSR" id="PIRSR611863-3"/>
    </source>
</evidence>
<accession>A0A540V8T3</accession>
<proteinExistence type="inferred from homology"/>
<dbReference type="InterPro" id="IPR011863">
    <property type="entry name" value="HSK-PSP"/>
</dbReference>
<feature type="binding site" evidence="12">
    <location>
        <position position="27"/>
    </location>
    <ligand>
        <name>substrate</name>
    </ligand>
</feature>
<feature type="binding site" evidence="13">
    <location>
        <position position="21"/>
    </location>
    <ligand>
        <name>Mg(2+)</name>
        <dbReference type="ChEBI" id="CHEBI:18420"/>
    </ligand>
</feature>
<dbReference type="GO" id="GO:0005737">
    <property type="term" value="C:cytoplasm"/>
    <property type="evidence" value="ECO:0007669"/>
    <property type="project" value="TreeGrafter"/>
</dbReference>
<dbReference type="NCBIfam" id="TIGR02137">
    <property type="entry name" value="HSK-PSP"/>
    <property type="match status" value="1"/>
</dbReference>
<keyword evidence="14" id="KW-0808">Transferase</keyword>
<gene>
    <name evidence="14" type="primary">thrH</name>
    <name evidence="14" type="ORF">FKZ61_22495</name>
</gene>
<dbReference type="GO" id="GO:0006564">
    <property type="term" value="P:L-serine biosynthetic process"/>
    <property type="evidence" value="ECO:0007669"/>
    <property type="project" value="UniProtKB-KW"/>
</dbReference>
<evidence type="ECO:0000256" key="5">
    <source>
        <dbReference type="ARBA" id="ARBA00022723"/>
    </source>
</evidence>
<evidence type="ECO:0000256" key="3">
    <source>
        <dbReference type="ARBA" id="ARBA00012640"/>
    </source>
</evidence>
<reference evidence="14 15" key="1">
    <citation type="submission" date="2019-06" db="EMBL/GenBank/DDBJ databases">
        <title>Genome sequence of Litorilinea aerophila BAA-2444.</title>
        <authorList>
            <person name="Maclea K.S."/>
            <person name="Maurais E.G."/>
            <person name="Iannazzi L.C."/>
        </authorList>
    </citation>
    <scope>NUCLEOTIDE SEQUENCE [LARGE SCALE GENOMIC DNA]</scope>
    <source>
        <strain evidence="14 15">ATCC BAA-2444</strain>
    </source>
</reference>
<comment type="similarity">
    <text evidence="2">Belongs to the HAD-like hydrolase superfamily. SerB family.</text>
</comment>